<protein>
    <submittedName>
        <fullName evidence="1">Uncharacterized protein</fullName>
    </submittedName>
</protein>
<evidence type="ECO:0000313" key="2">
    <source>
        <dbReference type="Proteomes" id="UP000325395"/>
    </source>
</evidence>
<sequence>MPDPSGSDPIRYAILVSIAEELVEAFNWRLGLEIWRDVTKNSYCEKLDEELPPFEPEVAPCWTSKGHRNK</sequence>
<proteinExistence type="predicted"/>
<dbReference type="EMBL" id="ML735724">
    <property type="protein sequence ID" value="KAE8418688.1"/>
    <property type="molecule type" value="Genomic_DNA"/>
</dbReference>
<reference evidence="1 2" key="1">
    <citation type="submission" date="2019-04" db="EMBL/GenBank/DDBJ databases">
        <authorList>
            <consortium name="DOE Joint Genome Institute"/>
            <person name="Mondo S."/>
            <person name="Kjaerbolling I."/>
            <person name="Vesth T."/>
            <person name="Frisvad J.C."/>
            <person name="Nybo J.L."/>
            <person name="Theobald S."/>
            <person name="Kildgaard S."/>
            <person name="Isbrandt T."/>
            <person name="Kuo A."/>
            <person name="Sato A."/>
            <person name="Lyhne E.K."/>
            <person name="Kogle M.E."/>
            <person name="Wiebenga A."/>
            <person name="Kun R.S."/>
            <person name="Lubbers R.J."/>
            <person name="Makela M.R."/>
            <person name="Barry K."/>
            <person name="Chovatia M."/>
            <person name="Clum A."/>
            <person name="Daum C."/>
            <person name="Haridas S."/>
            <person name="He G."/>
            <person name="LaButti K."/>
            <person name="Lipzen A."/>
            <person name="Riley R."/>
            <person name="Salamov A."/>
            <person name="Simmons B.A."/>
            <person name="Magnuson J.K."/>
            <person name="Henrissat B."/>
            <person name="Mortensen U.H."/>
            <person name="Larsen T.O."/>
            <person name="Devries R.P."/>
            <person name="Grigoriev I.V."/>
            <person name="Machida M."/>
            <person name="Baker S.E."/>
            <person name="Andersen M.R."/>
            <person name="Cantor M.N."/>
            <person name="Hua S.X."/>
        </authorList>
    </citation>
    <scope>NUCLEOTIDE SEQUENCE [LARGE SCALE GENOMIC DNA]</scope>
    <source>
        <strain evidence="1 2">CBS 117616</strain>
    </source>
</reference>
<name>A0ABQ6WNR8_9EURO</name>
<gene>
    <name evidence="1" type="ORF">BDV36DRAFT_294914</name>
</gene>
<keyword evidence="2" id="KW-1185">Reference proteome</keyword>
<organism evidence="1 2">
    <name type="scientific">Aspergillus pseudocaelatus</name>
    <dbReference type="NCBI Taxonomy" id="1825620"/>
    <lineage>
        <taxon>Eukaryota</taxon>
        <taxon>Fungi</taxon>
        <taxon>Dikarya</taxon>
        <taxon>Ascomycota</taxon>
        <taxon>Pezizomycotina</taxon>
        <taxon>Eurotiomycetes</taxon>
        <taxon>Eurotiomycetidae</taxon>
        <taxon>Eurotiales</taxon>
        <taxon>Aspergillaceae</taxon>
        <taxon>Aspergillus</taxon>
        <taxon>Aspergillus subgen. Circumdati</taxon>
    </lineage>
</organism>
<evidence type="ECO:0000313" key="1">
    <source>
        <dbReference type="EMBL" id="KAE8418688.1"/>
    </source>
</evidence>
<dbReference type="Proteomes" id="UP000325395">
    <property type="component" value="Unassembled WGS sequence"/>
</dbReference>
<accession>A0ABQ6WNR8</accession>